<feature type="domain" description="Methyltransferase" evidence="2">
    <location>
        <begin position="39"/>
        <end position="142"/>
    </location>
</feature>
<keyword evidence="4" id="KW-1185">Reference proteome</keyword>
<protein>
    <submittedName>
        <fullName evidence="3">Class I SAM-dependent methyltransferase</fullName>
    </submittedName>
</protein>
<dbReference type="Proteomes" id="UP000214746">
    <property type="component" value="Unassembled WGS sequence"/>
</dbReference>
<dbReference type="InterPro" id="IPR029063">
    <property type="entry name" value="SAM-dependent_MTases_sf"/>
</dbReference>
<dbReference type="GO" id="GO:0032259">
    <property type="term" value="P:methylation"/>
    <property type="evidence" value="ECO:0007669"/>
    <property type="project" value="UniProtKB-KW"/>
</dbReference>
<evidence type="ECO:0000256" key="1">
    <source>
        <dbReference type="ARBA" id="ARBA00022679"/>
    </source>
</evidence>
<organism evidence="3 4">
    <name type="scientific">Paenibacillus xerothermodurans</name>
    <dbReference type="NCBI Taxonomy" id="1977292"/>
    <lineage>
        <taxon>Bacteria</taxon>
        <taxon>Bacillati</taxon>
        <taxon>Bacillota</taxon>
        <taxon>Bacilli</taxon>
        <taxon>Bacillales</taxon>
        <taxon>Paenibacillaceae</taxon>
        <taxon>Paenibacillus</taxon>
    </lineage>
</organism>
<keyword evidence="3" id="KW-0489">Methyltransferase</keyword>
<dbReference type="Gene3D" id="3.40.50.150">
    <property type="entry name" value="Vaccinia Virus protein VP39"/>
    <property type="match status" value="1"/>
</dbReference>
<dbReference type="Gene3D" id="2.20.25.110">
    <property type="entry name" value="S-adenosyl-L-methionine-dependent methyltransferases"/>
    <property type="match status" value="1"/>
</dbReference>
<dbReference type="OrthoDB" id="9811589at2"/>
<dbReference type="InterPro" id="IPR041698">
    <property type="entry name" value="Methyltransf_25"/>
</dbReference>
<evidence type="ECO:0000313" key="3">
    <source>
        <dbReference type="EMBL" id="PZE22907.1"/>
    </source>
</evidence>
<comment type="caution">
    <text evidence="3">The sequence shown here is derived from an EMBL/GenBank/DDBJ whole genome shotgun (WGS) entry which is preliminary data.</text>
</comment>
<dbReference type="AlphaFoldDB" id="A0A2W1NEI7"/>
<reference evidence="3" key="1">
    <citation type="submission" date="2018-06" db="EMBL/GenBank/DDBJ databases">
        <title>Paenibacillus xerothermodurans sp. nov. an extremely dry heat resistant spore forming bacterium isolated from the soil of Cape Canaveral, Florida.</title>
        <authorList>
            <person name="Seuylemezian A."/>
            <person name="Kaur N."/>
            <person name="Patil P."/>
            <person name="Patil P."/>
            <person name="Mayilraj S."/>
            <person name="Vaishampayan P."/>
        </authorList>
    </citation>
    <scope>NUCLEOTIDE SEQUENCE [LARGE SCALE GENOMIC DNA]</scope>
    <source>
        <strain evidence="3">ATCC 27380</strain>
    </source>
</reference>
<dbReference type="GO" id="GO:0008168">
    <property type="term" value="F:methyltransferase activity"/>
    <property type="evidence" value="ECO:0007669"/>
    <property type="project" value="UniProtKB-KW"/>
</dbReference>
<evidence type="ECO:0000313" key="4">
    <source>
        <dbReference type="Proteomes" id="UP000214746"/>
    </source>
</evidence>
<dbReference type="Pfam" id="PF13649">
    <property type="entry name" value="Methyltransf_25"/>
    <property type="match status" value="1"/>
</dbReference>
<dbReference type="RefSeq" id="WP_089198673.1">
    <property type="nucleotide sequence ID" value="NZ_NHRJ02000001.1"/>
</dbReference>
<evidence type="ECO:0000259" key="2">
    <source>
        <dbReference type="Pfam" id="PF13649"/>
    </source>
</evidence>
<dbReference type="PANTHER" id="PTHR43861">
    <property type="entry name" value="TRANS-ACONITATE 2-METHYLTRANSFERASE-RELATED"/>
    <property type="match status" value="1"/>
</dbReference>
<dbReference type="EMBL" id="NHRJ02000001">
    <property type="protein sequence ID" value="PZE22907.1"/>
    <property type="molecule type" value="Genomic_DNA"/>
</dbReference>
<keyword evidence="1" id="KW-0808">Transferase</keyword>
<gene>
    <name evidence="3" type="ORF">CBW46_003035</name>
</gene>
<dbReference type="SUPFAM" id="SSF53335">
    <property type="entry name" value="S-adenosyl-L-methionine-dependent methyltransferases"/>
    <property type="match status" value="1"/>
</dbReference>
<proteinExistence type="predicted"/>
<sequence length="263" mass="30404">MAYELFAYHYDRLMEDMPYDAWLGFLRECWERYGKPKTIADLGCGTGSIAIPLARQGYEVFGIDSSENMLAVAQRKSVEAGRTEPFPSTGSVTWLQQDLRDWNLIEPVDAVISLCDCFNYLLEEDEVIQAFVQAYRGLEEKGLFVFDMHTPHQLRTYAKEQPFFLNDDDIAYIWTSELDAERCEIEHALTIFVKETKDAPESTGSGAERFRRVEEFQSQRAYPVEWVEAQLRTAGFSEVDCYADFTWSSVTEMTERAFFVARK</sequence>
<dbReference type="CDD" id="cd02440">
    <property type="entry name" value="AdoMet_MTases"/>
    <property type="match status" value="1"/>
</dbReference>
<accession>A0A2W1NEI7</accession>
<name>A0A2W1NEI7_PAEXE</name>